<organism evidence="1 2">
    <name type="scientific">Algoriphagus antarcticus</name>
    <dbReference type="NCBI Taxonomy" id="238540"/>
    <lineage>
        <taxon>Bacteria</taxon>
        <taxon>Pseudomonadati</taxon>
        <taxon>Bacteroidota</taxon>
        <taxon>Cytophagia</taxon>
        <taxon>Cytophagales</taxon>
        <taxon>Cyclobacteriaceae</taxon>
        <taxon>Algoriphagus</taxon>
    </lineage>
</organism>
<gene>
    <name evidence="1" type="ORF">C8N25_106220</name>
</gene>
<evidence type="ECO:0000313" key="1">
    <source>
        <dbReference type="EMBL" id="REG90717.1"/>
    </source>
</evidence>
<dbReference type="AlphaFoldDB" id="A0A3E0DX96"/>
<comment type="caution">
    <text evidence="1">The sequence shown here is derived from an EMBL/GenBank/DDBJ whole genome shotgun (WGS) entry which is preliminary data.</text>
</comment>
<name>A0A3E0DX96_9BACT</name>
<evidence type="ECO:0000313" key="2">
    <source>
        <dbReference type="Proteomes" id="UP000256405"/>
    </source>
</evidence>
<keyword evidence="2" id="KW-1185">Reference proteome</keyword>
<proteinExistence type="predicted"/>
<dbReference type="EMBL" id="QUNF01000006">
    <property type="protein sequence ID" value="REG90717.1"/>
    <property type="molecule type" value="Genomic_DNA"/>
</dbReference>
<dbReference type="RefSeq" id="WP_086541070.1">
    <property type="nucleotide sequence ID" value="NZ_MSSW01000017.1"/>
</dbReference>
<sequence>MEMKLLILIVFMCLNACNEPGKEGIRINNEHAEPITSIPFSELYLNAKPGRPETKAINEIKGYLLNEGWSIDSLYVYKINYSVSCDISDETSFTTDPLNACIAIFNIEHKVNRDYYLRIEIENDKIYEDYEMKKRGKSEPLFVPGRPVYLRNEILLYYYFKGDSIVDVLSH</sequence>
<reference evidence="1 2" key="1">
    <citation type="submission" date="2018-08" db="EMBL/GenBank/DDBJ databases">
        <title>Genomic Encyclopedia of Archaeal and Bacterial Type Strains, Phase II (KMG-II): from individual species to whole genera.</title>
        <authorList>
            <person name="Goeker M."/>
        </authorList>
    </citation>
    <scope>NUCLEOTIDE SEQUENCE [LARGE SCALE GENOMIC DNA]</scope>
    <source>
        <strain evidence="1 2">DSM 15986</strain>
    </source>
</reference>
<accession>A0A3E0DX96</accession>
<dbReference type="Proteomes" id="UP000256405">
    <property type="component" value="Unassembled WGS sequence"/>
</dbReference>
<protein>
    <submittedName>
        <fullName evidence="1">Uncharacterized protein</fullName>
    </submittedName>
</protein>